<name>A0ACB9WV75_CHAAC</name>
<accession>A0ACB9WV75</accession>
<dbReference type="Proteomes" id="UP001057452">
    <property type="component" value="Chromosome 12"/>
</dbReference>
<protein>
    <submittedName>
        <fullName evidence="1">Uncharacterized protein</fullName>
    </submittedName>
</protein>
<proteinExistence type="predicted"/>
<dbReference type="EMBL" id="CM043796">
    <property type="protein sequence ID" value="KAI4817189.1"/>
    <property type="molecule type" value="Genomic_DNA"/>
</dbReference>
<keyword evidence="2" id="KW-1185">Reference proteome</keyword>
<gene>
    <name evidence="1" type="ORF">KUCAC02_009465</name>
</gene>
<organism evidence="1 2">
    <name type="scientific">Chaenocephalus aceratus</name>
    <name type="common">Blackfin icefish</name>
    <name type="synonym">Chaenichthys aceratus</name>
    <dbReference type="NCBI Taxonomy" id="36190"/>
    <lineage>
        <taxon>Eukaryota</taxon>
        <taxon>Metazoa</taxon>
        <taxon>Chordata</taxon>
        <taxon>Craniata</taxon>
        <taxon>Vertebrata</taxon>
        <taxon>Euteleostomi</taxon>
        <taxon>Actinopterygii</taxon>
        <taxon>Neopterygii</taxon>
        <taxon>Teleostei</taxon>
        <taxon>Neoteleostei</taxon>
        <taxon>Acanthomorphata</taxon>
        <taxon>Eupercaria</taxon>
        <taxon>Perciformes</taxon>
        <taxon>Notothenioidei</taxon>
        <taxon>Channichthyidae</taxon>
        <taxon>Chaenocephalus</taxon>
    </lineage>
</organism>
<evidence type="ECO:0000313" key="1">
    <source>
        <dbReference type="EMBL" id="KAI4817189.1"/>
    </source>
</evidence>
<evidence type="ECO:0000313" key="2">
    <source>
        <dbReference type="Proteomes" id="UP001057452"/>
    </source>
</evidence>
<reference evidence="1" key="1">
    <citation type="submission" date="2022-05" db="EMBL/GenBank/DDBJ databases">
        <title>Chromosome-level genome of Chaenocephalus aceratus.</title>
        <authorList>
            <person name="Park H."/>
        </authorList>
    </citation>
    <scope>NUCLEOTIDE SEQUENCE</scope>
    <source>
        <strain evidence="1">KU_202001</strain>
    </source>
</reference>
<sequence>MPGPCLPVALPISVLIGNRLRAVNDLRYRKHSNVCVSLSNLAVIPCQPQLVTKNMTDSVFNELKLALLNVRSLAGKTFLINDFITEHNLDFMFLTETWIEQNNSAAVLIESTPPNFSFMSEERMHKKGGGVAILFNDSLQCRKTSYGNFDSFEYVALQLKCSSRALFLNIYRPPKYCASFFDDFTELLSIVCIDFDRLVIVGDFNIHVDNPQDRGAKELFCVLDSYGLTQHVTEPTHNKGHTLDLIISKGLNISKVVVTDVALSDHSCVFFESSISVHTNVQKEVTTKRCLTENTREMFTQNFSSTLAPANTSVNELVHHFNSKIKNVIDAIAPIKVKEVTGKKISPWRKAMTVKTEKRECRKAERRWRKTNLQVHFEIYKERLGLYNLELKNARQSFFSDIITKNKNNARALFATVDRLTNPPVSVASEFLSTRACNDFASFTDKIQKIRQAVSASASGTANVLSLCPLNINSDIMTQFHQINDKNLEDIIQLLKSSSCCLDIIPTGFFKDVLPCMASELLHIVNKSLHSGIFPQALKTAVIKPLLKKNNLDASVMNNYRPISNLPFLGKIIEKVVFQQLSNFLHLNNCFDVFQSGFRPNHSTETALVKVFNDIHLNTDSGRTSVLVLLDLSAAFDTVDHSILLDRLENWVGLSETVLNWFKSYLKDRNNFVSIGKYTSELTNMTCGVPQGSILGPLLFNIYMLPLAQIMKNNKISYHSYADDTHIYVTISPGDYSPIQTLSKCIEQINDWMCQNFLQLNKDKTEVMVFGAKAERLKVSAELQCAMFKPTDKARKLGVVMDSDLSFNSHIKTVTKSAYYHLKNISRIKRLMSQQDLEKLVHAFIFSRLDYCNGVFTGLTKKSIGKLQLIQNAAARVLTNTKKVDHITPVLKSLHWLPVGQRIDFKILLLVYKALNGLGPKYISDLLLNYEPSRSLRSSGTGQLSVPRVRTKHGKAAFSYYAPNIWNKLPETCRSAATLTTFKSRLKTFLFVAAFI</sequence>
<comment type="caution">
    <text evidence="1">The sequence shown here is derived from an EMBL/GenBank/DDBJ whole genome shotgun (WGS) entry which is preliminary data.</text>
</comment>